<accession>A0A951U5R1</accession>
<proteinExistence type="predicted"/>
<protein>
    <submittedName>
        <fullName evidence="2">ImmA/IrrE family metallo-endopeptidase</fullName>
    </submittedName>
</protein>
<dbReference type="AlphaFoldDB" id="A0A951U5R1"/>
<evidence type="ECO:0000313" key="3">
    <source>
        <dbReference type="Proteomes" id="UP000707356"/>
    </source>
</evidence>
<feature type="domain" description="IrrE N-terminal-like" evidence="1">
    <location>
        <begin position="154"/>
        <end position="248"/>
    </location>
</feature>
<sequence length="348" mass="38111">MTQQEIHADTSNHQIDRIFGSLESAGFPRSIQNVLLPEWVTPEVLSDTSASLEIAAILAKRLGLRTSPLFDASPRVESLRRRDVKYKRSIPNKAKNLTASTAIAVSVAESVASACGVGFIPFVSTANALRQEVLTSFPGNWLGLRNLLLFCWSHGVPVIYLAELGIGVAKMDGMVIHTDSRPVIILSKASPLWAWQLFILAHEVAHLALGHVAPNEILIDEELSEDSYALKDADLDERTADAFAIELLNARPDATYIPSDSHINFRELADSAFRFGKNQHIDPGHIVLNFANQSGKWEMGIAAAKVLQGEHPPAPVIINEAMWGQINPETLPMETLEFLGRVTGSNLE</sequence>
<dbReference type="EMBL" id="JAHHHV010000074">
    <property type="protein sequence ID" value="MBW4467144.1"/>
    <property type="molecule type" value="Genomic_DNA"/>
</dbReference>
<dbReference type="Proteomes" id="UP000707356">
    <property type="component" value="Unassembled WGS sequence"/>
</dbReference>
<organism evidence="2 3">
    <name type="scientific">Pegethrix bostrychoides GSE-TBD4-15B</name>
    <dbReference type="NCBI Taxonomy" id="2839662"/>
    <lineage>
        <taxon>Bacteria</taxon>
        <taxon>Bacillati</taxon>
        <taxon>Cyanobacteriota</taxon>
        <taxon>Cyanophyceae</taxon>
        <taxon>Oculatellales</taxon>
        <taxon>Oculatellaceae</taxon>
        <taxon>Pegethrix</taxon>
    </lineage>
</organism>
<name>A0A951U5R1_9CYAN</name>
<reference evidence="2" key="2">
    <citation type="journal article" date="2022" name="Microbiol. Resour. Announc.">
        <title>Metagenome Sequencing to Explore Phylogenomics of Terrestrial Cyanobacteria.</title>
        <authorList>
            <person name="Ward R.D."/>
            <person name="Stajich J.E."/>
            <person name="Johansen J.R."/>
            <person name="Huntemann M."/>
            <person name="Clum A."/>
            <person name="Foster B."/>
            <person name="Foster B."/>
            <person name="Roux S."/>
            <person name="Palaniappan K."/>
            <person name="Varghese N."/>
            <person name="Mukherjee S."/>
            <person name="Reddy T.B.K."/>
            <person name="Daum C."/>
            <person name="Copeland A."/>
            <person name="Chen I.A."/>
            <person name="Ivanova N.N."/>
            <person name="Kyrpides N.C."/>
            <person name="Shapiro N."/>
            <person name="Eloe-Fadrosh E.A."/>
            <person name="Pietrasiak N."/>
        </authorList>
    </citation>
    <scope>NUCLEOTIDE SEQUENCE</scope>
    <source>
        <strain evidence="2">GSE-TBD4-15B</strain>
    </source>
</reference>
<dbReference type="InterPro" id="IPR010359">
    <property type="entry name" value="IrrE_HExxH"/>
</dbReference>
<evidence type="ECO:0000313" key="2">
    <source>
        <dbReference type="EMBL" id="MBW4467144.1"/>
    </source>
</evidence>
<evidence type="ECO:0000259" key="1">
    <source>
        <dbReference type="Pfam" id="PF06114"/>
    </source>
</evidence>
<gene>
    <name evidence="2" type="ORF">KME07_17095</name>
</gene>
<comment type="caution">
    <text evidence="2">The sequence shown here is derived from an EMBL/GenBank/DDBJ whole genome shotgun (WGS) entry which is preliminary data.</text>
</comment>
<dbReference type="Gene3D" id="1.10.10.2910">
    <property type="match status" value="1"/>
</dbReference>
<reference evidence="2" key="1">
    <citation type="submission" date="2021-05" db="EMBL/GenBank/DDBJ databases">
        <authorList>
            <person name="Pietrasiak N."/>
            <person name="Ward R."/>
            <person name="Stajich J.E."/>
            <person name="Kurbessoian T."/>
        </authorList>
    </citation>
    <scope>NUCLEOTIDE SEQUENCE</scope>
    <source>
        <strain evidence="2">GSE-TBD4-15B</strain>
    </source>
</reference>
<dbReference type="Pfam" id="PF06114">
    <property type="entry name" value="Peptidase_M78"/>
    <property type="match status" value="1"/>
</dbReference>